<dbReference type="InterPro" id="IPR029058">
    <property type="entry name" value="AB_hydrolase_fold"/>
</dbReference>
<proteinExistence type="predicted"/>
<dbReference type="InterPro" id="IPR051044">
    <property type="entry name" value="MAG_DAG_Lipase"/>
</dbReference>
<evidence type="ECO:0000313" key="2">
    <source>
        <dbReference type="EMBL" id="ONM43646.1"/>
    </source>
</evidence>
<dbReference type="Pfam" id="PF12146">
    <property type="entry name" value="Hydrolase_4"/>
    <property type="match status" value="1"/>
</dbReference>
<organism evidence="2 3">
    <name type="scientific">Halopseudomonas pachastrellae</name>
    <dbReference type="NCBI Taxonomy" id="254161"/>
    <lineage>
        <taxon>Bacteria</taxon>
        <taxon>Pseudomonadati</taxon>
        <taxon>Pseudomonadota</taxon>
        <taxon>Gammaproteobacteria</taxon>
        <taxon>Pseudomonadales</taxon>
        <taxon>Pseudomonadaceae</taxon>
        <taxon>Halopseudomonas</taxon>
    </lineage>
</organism>
<feature type="domain" description="Serine aminopeptidase S33" evidence="1">
    <location>
        <begin position="29"/>
        <end position="291"/>
    </location>
</feature>
<dbReference type="Gene3D" id="3.40.50.1820">
    <property type="entry name" value="alpha/beta hydrolase"/>
    <property type="match status" value="1"/>
</dbReference>
<dbReference type="EMBL" id="MUBC01000024">
    <property type="protein sequence ID" value="ONM43646.1"/>
    <property type="molecule type" value="Genomic_DNA"/>
</dbReference>
<protein>
    <recommendedName>
        <fullName evidence="1">Serine aminopeptidase S33 domain-containing protein</fullName>
    </recommendedName>
</protein>
<reference evidence="2 3" key="1">
    <citation type="submission" date="2017-01" db="EMBL/GenBank/DDBJ databases">
        <title>Draft genome sequence of Pseudomonas pachastrellae type strain CCUG 46540T from a deep sea.</title>
        <authorList>
            <person name="Gomila M."/>
            <person name="Mulet M."/>
            <person name="Lalucat J."/>
            <person name="Garcia-Valdes E."/>
        </authorList>
    </citation>
    <scope>NUCLEOTIDE SEQUENCE [LARGE SCALE GENOMIC DNA]</scope>
    <source>
        <strain evidence="2 3">CCUG 46540</strain>
    </source>
</reference>
<gene>
    <name evidence="2" type="ORF">BXT89_11835</name>
</gene>
<dbReference type="SUPFAM" id="SSF53474">
    <property type="entry name" value="alpha/beta-Hydrolases"/>
    <property type="match status" value="1"/>
</dbReference>
<dbReference type="RefSeq" id="WP_083727878.1">
    <property type="nucleotide sequence ID" value="NZ_FOUD01000007.1"/>
</dbReference>
<evidence type="ECO:0000313" key="3">
    <source>
        <dbReference type="Proteomes" id="UP000242847"/>
    </source>
</evidence>
<dbReference type="AlphaFoldDB" id="A0A1S8DFR6"/>
<dbReference type="OrthoDB" id="9806902at2"/>
<dbReference type="PANTHER" id="PTHR11614">
    <property type="entry name" value="PHOSPHOLIPASE-RELATED"/>
    <property type="match status" value="1"/>
</dbReference>
<keyword evidence="3" id="KW-1185">Reference proteome</keyword>
<name>A0A1S8DFR6_9GAMM</name>
<comment type="caution">
    <text evidence="2">The sequence shown here is derived from an EMBL/GenBank/DDBJ whole genome shotgun (WGS) entry which is preliminary data.</text>
</comment>
<evidence type="ECO:0000259" key="1">
    <source>
        <dbReference type="Pfam" id="PF12146"/>
    </source>
</evidence>
<dbReference type="STRING" id="254161.SAMN05216256_10720"/>
<accession>A0A1S8DFR6</accession>
<sequence length="320" mass="34241">MQPTLAPQTLSTNDGANLAVYQWPANVAARAQVIICHGMAEHGARYAALAEVLNAQGISVQALDLRGHGASIPELPRGVLPASANWGSLVADVALLLQRTRVAHPGQPIILLGHSMGSYLAQSVLIEHSALVDIAVLSGSHAQPAGLSAMAGVVARIEGLLRGAEAPAKALDRLSFAQYNRAFAPNRTAFDWLSRDTQQVDRYVADPLCGFVLSCHYWRCLAQALLDIRSPHQLAAIRPDLPVLIIGGDADPISAGGGLQKLQGRLRAAGLEQVELRLYQGARHEVFNETNRAEVTQDLLTWLAPHLTALSQRSRTDADP</sequence>
<dbReference type="Proteomes" id="UP000242847">
    <property type="component" value="Unassembled WGS sequence"/>
</dbReference>
<dbReference type="InterPro" id="IPR022742">
    <property type="entry name" value="Hydrolase_4"/>
</dbReference>